<protein>
    <submittedName>
        <fullName evidence="3">F-box protein SKIP23-like</fullName>
    </submittedName>
</protein>
<gene>
    <name evidence="3" type="primary">LOC120279978</name>
</gene>
<dbReference type="Proteomes" id="UP001515500">
    <property type="component" value="Chromosome 17"/>
</dbReference>
<dbReference type="InterPro" id="IPR005174">
    <property type="entry name" value="KIB1-4_b-propeller"/>
</dbReference>
<dbReference type="PANTHER" id="PTHR44586">
    <property type="entry name" value="F-BOX DOMAIN CONTAINING PROTEIN, EXPRESSED"/>
    <property type="match status" value="1"/>
</dbReference>
<feature type="domain" description="KIB1-4 beta-propeller" evidence="1">
    <location>
        <begin position="62"/>
        <end position="351"/>
    </location>
</feature>
<accession>A0AB40CRC3</accession>
<reference evidence="3" key="1">
    <citation type="submission" date="2025-08" db="UniProtKB">
        <authorList>
            <consortium name="RefSeq"/>
        </authorList>
    </citation>
    <scope>IDENTIFICATION</scope>
</reference>
<dbReference type="AlphaFoldDB" id="A0AB40CRC3"/>
<sequence>MAKLSLDDHLHLTSVCRHYHRAKSFNLSSPLPSSPWLILPGRSSTTLKFLPQAKTTPYEAITPSPFIRRRLFIGSSNGWVVTVSCNPSLDLHLLNPLTGTQHPLPPIHTLPFITPIPNKPNSSSVHYRITNYKTFDHHSFIHYFFTKAVISTKDFTVLLAHPNHNNATLSYTHPDRSKWVSFVIPGHYHDAVDVIHDKGLFYAITSVGDIIICGPSSTTRVLSFQDPQFMDVEDPSSTRYIVRSVHGDLLLVHRRIEISADKDYNELLKFKTRKFMVYRIDGHKNNDQRYWKRVNDLGEQCLFLGTNESMAFSALKYPELQRNCIYFTESRTQNKSVRCRQPKQCDLGVFNLSDKSIKPLFYPSDLTWPPPIWFTPHIEGSHQ</sequence>
<name>A0AB40CRC3_DIOCR</name>
<dbReference type="RefSeq" id="XP_039142601.1">
    <property type="nucleotide sequence ID" value="XM_039286667.1"/>
</dbReference>
<evidence type="ECO:0000259" key="1">
    <source>
        <dbReference type="Pfam" id="PF03478"/>
    </source>
</evidence>
<keyword evidence="2" id="KW-1185">Reference proteome</keyword>
<dbReference type="PANTHER" id="PTHR44586:SF25">
    <property type="entry name" value="(WILD MALAYSIAN BANANA) HYPOTHETICAL PROTEIN"/>
    <property type="match status" value="1"/>
</dbReference>
<dbReference type="GeneID" id="120279978"/>
<organism evidence="2 3">
    <name type="scientific">Dioscorea cayennensis subsp. rotundata</name>
    <name type="common">White Guinea yam</name>
    <name type="synonym">Dioscorea rotundata</name>
    <dbReference type="NCBI Taxonomy" id="55577"/>
    <lineage>
        <taxon>Eukaryota</taxon>
        <taxon>Viridiplantae</taxon>
        <taxon>Streptophyta</taxon>
        <taxon>Embryophyta</taxon>
        <taxon>Tracheophyta</taxon>
        <taxon>Spermatophyta</taxon>
        <taxon>Magnoliopsida</taxon>
        <taxon>Liliopsida</taxon>
        <taxon>Dioscoreales</taxon>
        <taxon>Dioscoreaceae</taxon>
        <taxon>Dioscorea</taxon>
    </lineage>
</organism>
<evidence type="ECO:0000313" key="2">
    <source>
        <dbReference type="Proteomes" id="UP001515500"/>
    </source>
</evidence>
<dbReference type="Pfam" id="PF03478">
    <property type="entry name" value="Beta-prop_KIB1-4"/>
    <property type="match status" value="1"/>
</dbReference>
<proteinExistence type="predicted"/>
<evidence type="ECO:0000313" key="3">
    <source>
        <dbReference type="RefSeq" id="XP_039142601.1"/>
    </source>
</evidence>